<dbReference type="Pfam" id="PF00400">
    <property type="entry name" value="WD40"/>
    <property type="match status" value="1"/>
</dbReference>
<reference evidence="4 5" key="1">
    <citation type="submission" date="2018-02" db="EMBL/GenBank/DDBJ databases">
        <title>Draft genome of wild Prunus yedoensis var. nudiflora.</title>
        <authorList>
            <person name="Baek S."/>
            <person name="Kim J.-H."/>
            <person name="Choi K."/>
            <person name="Kim G.-B."/>
            <person name="Cho A."/>
            <person name="Jang H."/>
            <person name="Shin C.-H."/>
            <person name="Yu H.-J."/>
            <person name="Mun J.-H."/>
        </authorList>
    </citation>
    <scope>NUCLEOTIDE SEQUENCE [LARGE SCALE GENOMIC DNA]</scope>
    <source>
        <strain evidence="5">cv. Jeju island</strain>
        <tissue evidence="4">Leaf</tissue>
    </source>
</reference>
<dbReference type="InterPro" id="IPR036322">
    <property type="entry name" value="WD40_repeat_dom_sf"/>
</dbReference>
<dbReference type="GO" id="GO:0071013">
    <property type="term" value="C:catalytic step 2 spliceosome"/>
    <property type="evidence" value="ECO:0007669"/>
    <property type="project" value="TreeGrafter"/>
</dbReference>
<dbReference type="PROSITE" id="PS50082">
    <property type="entry name" value="WD_REPEATS_2"/>
    <property type="match status" value="1"/>
</dbReference>
<dbReference type="InterPro" id="IPR001680">
    <property type="entry name" value="WD40_rpt"/>
</dbReference>
<dbReference type="InterPro" id="IPR045241">
    <property type="entry name" value="Prp46/PLRG1-like"/>
</dbReference>
<keyword evidence="2" id="KW-0853">WD repeat</keyword>
<dbReference type="Proteomes" id="UP000250321">
    <property type="component" value="Unassembled WGS sequence"/>
</dbReference>
<dbReference type="OrthoDB" id="10256122at2759"/>
<accession>A0A314XSC9</accession>
<evidence type="ECO:0000256" key="2">
    <source>
        <dbReference type="PROSITE-ProRule" id="PRU00221"/>
    </source>
</evidence>
<protein>
    <submittedName>
        <fullName evidence="4">Protein pleiotropic regulatory locus 1-like</fullName>
    </submittedName>
</protein>
<name>A0A314XSC9_PRUYE</name>
<dbReference type="EMBL" id="PJQY01002339">
    <property type="protein sequence ID" value="PQP94580.1"/>
    <property type="molecule type" value="Genomic_DNA"/>
</dbReference>
<sequence length="119" mass="13245">MSTLTHHKKSVRAMAQHPKDINSFASVSADNVKKFNLPNGEFLHNMMSQQKTIVNAMAVNRDGVMATGAAVFALSYDVTGTRLVTCGADKTIKMWKKDQNATPETHPLNFKPPKDIRRF</sequence>
<evidence type="ECO:0000256" key="3">
    <source>
        <dbReference type="SAM" id="MobiDB-lite"/>
    </source>
</evidence>
<dbReference type="PANTHER" id="PTHR19923">
    <property type="entry name" value="WD40 REPEAT PROTEINPRL1/PRL2-RELATED"/>
    <property type="match status" value="1"/>
</dbReference>
<dbReference type="SUPFAM" id="SSF50978">
    <property type="entry name" value="WD40 repeat-like"/>
    <property type="match status" value="1"/>
</dbReference>
<comment type="similarity">
    <text evidence="1">Belongs to the WD repeat PRL1/PRL2 family.</text>
</comment>
<feature type="repeat" description="WD" evidence="2">
    <location>
        <begin position="64"/>
        <end position="105"/>
    </location>
</feature>
<gene>
    <name evidence="4" type="ORF">Pyn_36061</name>
</gene>
<organism evidence="4 5">
    <name type="scientific">Prunus yedoensis var. nudiflora</name>
    <dbReference type="NCBI Taxonomy" id="2094558"/>
    <lineage>
        <taxon>Eukaryota</taxon>
        <taxon>Viridiplantae</taxon>
        <taxon>Streptophyta</taxon>
        <taxon>Embryophyta</taxon>
        <taxon>Tracheophyta</taxon>
        <taxon>Spermatophyta</taxon>
        <taxon>Magnoliopsida</taxon>
        <taxon>eudicotyledons</taxon>
        <taxon>Gunneridae</taxon>
        <taxon>Pentapetalae</taxon>
        <taxon>rosids</taxon>
        <taxon>fabids</taxon>
        <taxon>Rosales</taxon>
        <taxon>Rosaceae</taxon>
        <taxon>Amygdaloideae</taxon>
        <taxon>Amygdaleae</taxon>
        <taxon>Prunus</taxon>
    </lineage>
</organism>
<dbReference type="Gene3D" id="2.130.10.10">
    <property type="entry name" value="YVTN repeat-like/Quinoprotein amine dehydrogenase"/>
    <property type="match status" value="1"/>
</dbReference>
<proteinExistence type="inferred from homology"/>
<keyword evidence="5" id="KW-1185">Reference proteome</keyword>
<dbReference type="GO" id="GO:0071011">
    <property type="term" value="C:precatalytic spliceosome"/>
    <property type="evidence" value="ECO:0007669"/>
    <property type="project" value="TreeGrafter"/>
</dbReference>
<evidence type="ECO:0000313" key="5">
    <source>
        <dbReference type="Proteomes" id="UP000250321"/>
    </source>
</evidence>
<dbReference type="PANTHER" id="PTHR19923:SF0">
    <property type="entry name" value="PLEIOTROPIC REGULATOR 1"/>
    <property type="match status" value="1"/>
</dbReference>
<evidence type="ECO:0000313" key="4">
    <source>
        <dbReference type="EMBL" id="PQP94580.1"/>
    </source>
</evidence>
<dbReference type="InterPro" id="IPR015943">
    <property type="entry name" value="WD40/YVTN_repeat-like_dom_sf"/>
</dbReference>
<comment type="caution">
    <text evidence="4">The sequence shown here is derived from an EMBL/GenBank/DDBJ whole genome shotgun (WGS) entry which is preliminary data.</text>
</comment>
<dbReference type="GO" id="GO:0000974">
    <property type="term" value="C:Prp19 complex"/>
    <property type="evidence" value="ECO:0007669"/>
    <property type="project" value="TreeGrafter"/>
</dbReference>
<dbReference type="GO" id="GO:0000398">
    <property type="term" value="P:mRNA splicing, via spliceosome"/>
    <property type="evidence" value="ECO:0007669"/>
    <property type="project" value="InterPro"/>
</dbReference>
<evidence type="ECO:0000256" key="1">
    <source>
        <dbReference type="ARBA" id="ARBA00025726"/>
    </source>
</evidence>
<feature type="region of interest" description="Disordered" evidence="3">
    <location>
        <begin position="98"/>
        <end position="119"/>
    </location>
</feature>
<dbReference type="STRING" id="2094558.A0A314XSC9"/>
<dbReference type="AlphaFoldDB" id="A0A314XSC9"/>